<feature type="compositionally biased region" description="Basic and acidic residues" evidence="1">
    <location>
        <begin position="297"/>
        <end position="306"/>
    </location>
</feature>
<reference evidence="2 3" key="1">
    <citation type="journal article" date="2016" name="Environ. Microbiol.">
        <title>Effector profiles distinguish formae speciales of Fusarium oxysporum.</title>
        <authorList>
            <person name="van Dam P."/>
            <person name="Fokkens L."/>
            <person name="Schmidt S.M."/>
            <person name="Linmans J.H."/>
            <person name="Kistler H.C."/>
            <person name="Ma L.J."/>
            <person name="Rep M."/>
        </authorList>
    </citation>
    <scope>NUCLEOTIDE SEQUENCE [LARGE SCALE GENOMIC DNA]</scope>
    <source>
        <strain evidence="2 3">Forc016</strain>
    </source>
</reference>
<protein>
    <recommendedName>
        <fullName evidence="4">Myb-like domain-containing protein</fullName>
    </recommendedName>
</protein>
<organism evidence="2 3">
    <name type="scientific">Fusarium oxysporum f. sp. radicis-cucumerinum</name>
    <dbReference type="NCBI Taxonomy" id="327505"/>
    <lineage>
        <taxon>Eukaryota</taxon>
        <taxon>Fungi</taxon>
        <taxon>Dikarya</taxon>
        <taxon>Ascomycota</taxon>
        <taxon>Pezizomycotina</taxon>
        <taxon>Sordariomycetes</taxon>
        <taxon>Hypocreomycetidae</taxon>
        <taxon>Hypocreales</taxon>
        <taxon>Nectriaceae</taxon>
        <taxon>Fusarium</taxon>
        <taxon>Fusarium oxysporum species complex</taxon>
    </lineage>
</organism>
<evidence type="ECO:0000313" key="2">
    <source>
        <dbReference type="EMBL" id="PCD38657.1"/>
    </source>
</evidence>
<dbReference type="AlphaFoldDB" id="A0A2H3H7G5"/>
<sequence>MNLKFKSYHPKQAKQRQKKRSITRSALAPTSTTSVGSLPPLSSVAGHRCSHIDEKFIPVTITSRDENPYFDFPTTEEFLDYCLPISENPVTGADSTIDPQHTSRDLSCHGYRYKDDDLRQRLPAAIATMPLTSELNIEREAYNINTSEEGSNTEISSAEYTWSPDTKTTPSTVSSISTPLATSTYCQKQFCRNQDAFIHRKDNMQDTSPQIADLDVSDAISHAALSGGNSAALESQEPSSSAPSDRQVSLDGMNLRAVAAAAASILPSITSEPSITEPGLFKKTLAPVEIPSSTKRLVSEHDDSSDSQRSGSEAYHSPKRRKLTSNTSEEIISSIRNAAESILRALDTLSPVQSHDLIADVSVQSIHDTIEVAVDEIGDDWSDTLSSTRSSPSESDSEAELGNSQSQKSIQRRKWTKGEEDFLRRLKRSQQSNGTPSDYYIAKKLKRTENGVKQHWDIMQQKDKRKR</sequence>
<feature type="region of interest" description="Disordered" evidence="1">
    <location>
        <begin position="381"/>
        <end position="417"/>
    </location>
</feature>
<feature type="compositionally biased region" description="Polar residues" evidence="1">
    <location>
        <begin position="227"/>
        <end position="247"/>
    </location>
</feature>
<dbReference type="Proteomes" id="UP000219602">
    <property type="component" value="Chromosome 5"/>
</dbReference>
<proteinExistence type="predicted"/>
<feature type="region of interest" description="Disordered" evidence="1">
    <location>
        <begin position="1"/>
        <end position="40"/>
    </location>
</feature>
<feature type="compositionally biased region" description="Basic residues" evidence="1">
    <location>
        <begin position="1"/>
        <end position="22"/>
    </location>
</feature>
<feature type="compositionally biased region" description="Low complexity" evidence="1">
    <location>
        <begin position="166"/>
        <end position="177"/>
    </location>
</feature>
<evidence type="ECO:0008006" key="4">
    <source>
        <dbReference type="Google" id="ProtNLM"/>
    </source>
</evidence>
<feature type="compositionally biased region" description="Low complexity" evidence="1">
    <location>
        <begin position="383"/>
        <end position="394"/>
    </location>
</feature>
<gene>
    <name evidence="2" type="ORF">AU210_007124</name>
</gene>
<feature type="compositionally biased region" description="Polar residues" evidence="1">
    <location>
        <begin position="148"/>
        <end position="165"/>
    </location>
</feature>
<name>A0A2H3H7G5_FUSOX</name>
<accession>A0A2H3H7G5</accession>
<comment type="caution">
    <text evidence="2">The sequence shown here is derived from an EMBL/GenBank/DDBJ whole genome shotgun (WGS) entry which is preliminary data.</text>
</comment>
<feature type="region of interest" description="Disordered" evidence="1">
    <location>
        <begin position="292"/>
        <end position="326"/>
    </location>
</feature>
<feature type="region of interest" description="Disordered" evidence="1">
    <location>
        <begin position="227"/>
        <end position="248"/>
    </location>
</feature>
<reference evidence="2 3" key="2">
    <citation type="journal article" date="2017" name="Sci. Rep.">
        <title>A mobile pathogenicity chromosome in Fusarium oxysporum for infection of multiple cucurbit species.</title>
        <authorList>
            <person name="van Dam P."/>
            <person name="Fokkens L."/>
            <person name="Ayukawa Y."/>
            <person name="van der Gragt M."/>
            <person name="Ter Horst A."/>
            <person name="Brankovics B."/>
            <person name="Houterman P.M."/>
            <person name="Arie T."/>
            <person name="Rep M."/>
        </authorList>
    </citation>
    <scope>NUCLEOTIDE SEQUENCE [LARGE SCALE GENOMIC DNA]</scope>
    <source>
        <strain evidence="2 3">Forc016</strain>
    </source>
</reference>
<feature type="region of interest" description="Disordered" evidence="1">
    <location>
        <begin position="148"/>
        <end position="177"/>
    </location>
</feature>
<evidence type="ECO:0000313" key="3">
    <source>
        <dbReference type="Proteomes" id="UP000219602"/>
    </source>
</evidence>
<evidence type="ECO:0000256" key="1">
    <source>
        <dbReference type="SAM" id="MobiDB-lite"/>
    </source>
</evidence>
<dbReference type="EMBL" id="MABQ02000004">
    <property type="protein sequence ID" value="PCD38657.1"/>
    <property type="molecule type" value="Genomic_DNA"/>
</dbReference>